<feature type="domain" description="NAD-dependent epimerase/dehydratase" evidence="1">
    <location>
        <begin position="88"/>
        <end position="205"/>
    </location>
</feature>
<dbReference type="EMBL" id="CP038441">
    <property type="protein sequence ID" value="QJT21295.1"/>
    <property type="molecule type" value="Genomic_DNA"/>
</dbReference>
<dbReference type="Proteomes" id="UP000501427">
    <property type="component" value="Chromosome"/>
</dbReference>
<evidence type="ECO:0000313" key="2">
    <source>
        <dbReference type="EMBL" id="QJT21295.1"/>
    </source>
</evidence>
<proteinExistence type="predicted"/>
<dbReference type="GO" id="GO:0005737">
    <property type="term" value="C:cytoplasm"/>
    <property type="evidence" value="ECO:0007669"/>
    <property type="project" value="TreeGrafter"/>
</dbReference>
<organism evidence="2 3">
    <name type="scientific">Aeromonas media</name>
    <dbReference type="NCBI Taxonomy" id="651"/>
    <lineage>
        <taxon>Bacteria</taxon>
        <taxon>Pseudomonadati</taxon>
        <taxon>Pseudomonadota</taxon>
        <taxon>Gammaproteobacteria</taxon>
        <taxon>Aeromonadales</taxon>
        <taxon>Aeromonadaceae</taxon>
        <taxon>Aeromonas</taxon>
    </lineage>
</organism>
<reference evidence="2 3" key="1">
    <citation type="submission" date="2019-03" db="EMBL/GenBank/DDBJ databases">
        <title>Novel transposon Tn6433 accelerates the dissemination of tet(E) in Aeromonas from aerobic biofilm under oxytetracycline stress.</title>
        <authorList>
            <person name="Shi Y."/>
            <person name="Tian Z."/>
            <person name="Zhang Y."/>
            <person name="Zhang H."/>
            <person name="Yang M."/>
        </authorList>
    </citation>
    <scope>NUCLEOTIDE SEQUENCE [LARGE SCALE GENOMIC DNA]</scope>
    <source>
        <strain evidence="2 3">T0.1-19</strain>
    </source>
</reference>
<dbReference type="InterPro" id="IPR036291">
    <property type="entry name" value="NAD(P)-bd_dom_sf"/>
</dbReference>
<dbReference type="InterPro" id="IPR051783">
    <property type="entry name" value="NAD(P)-dependent_oxidoreduct"/>
</dbReference>
<dbReference type="PANTHER" id="PTHR48079:SF6">
    <property type="entry name" value="NAD(P)-BINDING DOMAIN-CONTAINING PROTEIN-RELATED"/>
    <property type="match status" value="1"/>
</dbReference>
<dbReference type="PANTHER" id="PTHR48079">
    <property type="entry name" value="PROTEIN YEEZ"/>
    <property type="match status" value="1"/>
</dbReference>
<evidence type="ECO:0000259" key="1">
    <source>
        <dbReference type="Pfam" id="PF01370"/>
    </source>
</evidence>
<gene>
    <name evidence="2" type="ORF">E4184_07445</name>
</gene>
<name>A0A6M4Y9Z4_AERME</name>
<dbReference type="AlphaFoldDB" id="A0A6M4Y9Z4"/>
<dbReference type="GO" id="GO:0004029">
    <property type="term" value="F:aldehyde dehydrogenase (NAD+) activity"/>
    <property type="evidence" value="ECO:0007669"/>
    <property type="project" value="TreeGrafter"/>
</dbReference>
<accession>A0A6M4Y9Z4</accession>
<dbReference type="RefSeq" id="WP_171275773.1">
    <property type="nucleotide sequence ID" value="NZ_CAWPJG010000001.1"/>
</dbReference>
<dbReference type="Gene3D" id="3.40.50.720">
    <property type="entry name" value="NAD(P)-binding Rossmann-like Domain"/>
    <property type="match status" value="1"/>
</dbReference>
<dbReference type="InterPro" id="IPR001509">
    <property type="entry name" value="Epimerase_deHydtase"/>
</dbReference>
<protein>
    <submittedName>
        <fullName evidence="2">NAD-dependent epimerase/dehydratase family protein</fullName>
    </submittedName>
</protein>
<dbReference type="Pfam" id="PF01370">
    <property type="entry name" value="Epimerase"/>
    <property type="match status" value="1"/>
</dbReference>
<evidence type="ECO:0000313" key="3">
    <source>
        <dbReference type="Proteomes" id="UP000501427"/>
    </source>
</evidence>
<sequence length="271" mass="28927">MTTEHEYQTGIVGAGWLGLPLARALQAQGQSVAVTVSSLEKATRLCDGGIAAWPLLLAPDMAGPLPFRCRDLVICVPPSKTEDYPASVARLCQLAREAGVGKVLFISATSVWAPGQGEDEIPRPASARGERMRAAERAVQEGGFACAMVLRPTGLYGPDRHPGRFLAGKTLAGGGQAVNLVHLDDVVAACQLLLVAGQDGDAYNLSAPVHPRREQLYPFASRLLGLAPPQFIEPAGVFAPIEGQRICQRLGFVYRWPDPAHWFAEQATLQG</sequence>
<dbReference type="SUPFAM" id="SSF51735">
    <property type="entry name" value="NAD(P)-binding Rossmann-fold domains"/>
    <property type="match status" value="1"/>
</dbReference>